<dbReference type="AlphaFoldDB" id="A0A1V5SKN2"/>
<protein>
    <submittedName>
        <fullName evidence="1">Uncharacterized protein</fullName>
    </submittedName>
</protein>
<name>A0A1V5SKN2_9BACT</name>
<comment type="caution">
    <text evidence="1">The sequence shown here is derived from an EMBL/GenBank/DDBJ whole genome shotgun (WGS) entry which is preliminary data.</text>
</comment>
<organism evidence="1">
    <name type="scientific">Candidatus Atribacter allofermentans</name>
    <dbReference type="NCBI Taxonomy" id="1852833"/>
    <lineage>
        <taxon>Bacteria</taxon>
        <taxon>Pseudomonadati</taxon>
        <taxon>Atribacterota</taxon>
        <taxon>Atribacteria</taxon>
        <taxon>Atribacterales</taxon>
        <taxon>Atribacteraceae</taxon>
        <taxon>Atribacter</taxon>
    </lineage>
</organism>
<dbReference type="Proteomes" id="UP000485569">
    <property type="component" value="Unassembled WGS sequence"/>
</dbReference>
<proteinExistence type="predicted"/>
<sequence length="173" mass="20803">MYSIFAYENQPELWVEAARNIERRYGIDKALGYVIGEKLYNLLVMHNNSLQKLHQIEEQRKLSDYESHRKAQSAFGDYEIDLDQEYQRLKRVIDETNQAKQEMVERILAAFDLFQIYEYFQSNPRLGSSGHILSEEQQRYWWKMGIEEHTLEDEIRDALLFGELQRLFLKETE</sequence>
<gene>
    <name evidence="1" type="ORF">BWY41_01790</name>
</gene>
<dbReference type="EMBL" id="MWBQ01000182">
    <property type="protein sequence ID" value="OQA55037.1"/>
    <property type="molecule type" value="Genomic_DNA"/>
</dbReference>
<accession>A0A1V5SKN2</accession>
<evidence type="ECO:0000313" key="1">
    <source>
        <dbReference type="EMBL" id="OQA55037.1"/>
    </source>
</evidence>
<reference evidence="1" key="1">
    <citation type="submission" date="2017-02" db="EMBL/GenBank/DDBJ databases">
        <title>Delving into the versatile metabolic prowess of the omnipresent phylum Bacteroidetes.</title>
        <authorList>
            <person name="Nobu M.K."/>
            <person name="Mei R."/>
            <person name="Narihiro T."/>
            <person name="Kuroda K."/>
            <person name="Liu W.-T."/>
        </authorList>
    </citation>
    <scope>NUCLEOTIDE SEQUENCE</scope>
    <source>
        <strain evidence="1">ADurb.Bin276</strain>
    </source>
</reference>